<dbReference type="Proteomes" id="UP000707451">
    <property type="component" value="Unassembled WGS sequence"/>
</dbReference>
<feature type="active site" description="Charge relay system" evidence="7 8">
    <location>
        <position position="214"/>
    </location>
</feature>
<dbReference type="GO" id="GO:0006508">
    <property type="term" value="P:proteolysis"/>
    <property type="evidence" value="ECO:0007669"/>
    <property type="project" value="UniProtKB-KW"/>
</dbReference>
<dbReference type="PANTHER" id="PTHR43806">
    <property type="entry name" value="PEPTIDASE S8"/>
    <property type="match status" value="1"/>
</dbReference>
<dbReference type="EMBL" id="JAHRHY010000027">
    <property type="protein sequence ID" value="KAG9060953.1"/>
    <property type="molecule type" value="Genomic_DNA"/>
</dbReference>
<gene>
    <name evidence="14" type="ORF">KI688_007780</name>
</gene>
<keyword evidence="2" id="KW-0134">Cell wall</keyword>
<accession>A0A9P8BMD6</accession>
<evidence type="ECO:0000259" key="12">
    <source>
        <dbReference type="Pfam" id="PF02225"/>
    </source>
</evidence>
<proteinExistence type="inferred from homology"/>
<dbReference type="PROSITE" id="PS00138">
    <property type="entry name" value="SUBTILASE_SER"/>
    <property type="match status" value="1"/>
</dbReference>
<evidence type="ECO:0000256" key="1">
    <source>
        <dbReference type="ARBA" id="ARBA00011073"/>
    </source>
</evidence>
<keyword evidence="4 10" id="KW-0732">Signal</keyword>
<dbReference type="GO" id="GO:0005615">
    <property type="term" value="C:extracellular space"/>
    <property type="evidence" value="ECO:0007669"/>
    <property type="project" value="TreeGrafter"/>
</dbReference>
<dbReference type="Pfam" id="PF02225">
    <property type="entry name" value="PA"/>
    <property type="match status" value="1"/>
</dbReference>
<keyword evidence="15" id="KW-1185">Reference proteome</keyword>
<protein>
    <recommendedName>
        <fullName evidence="16">Subtilisin-like protease</fullName>
    </recommendedName>
</protein>
<dbReference type="PRINTS" id="PR00723">
    <property type="entry name" value="SUBTILISIN"/>
</dbReference>
<feature type="active site" description="Charge relay system" evidence="7 8">
    <location>
        <position position="156"/>
    </location>
</feature>
<dbReference type="InterPro" id="IPR050131">
    <property type="entry name" value="Peptidase_S8_subtilisin-like"/>
</dbReference>
<reference evidence="14" key="1">
    <citation type="submission" date="2021-06" db="EMBL/GenBank/DDBJ databases">
        <title>Genome Sequence of Mortierella hyaline Strain SCG-10, a Cold-Adapted, Nitrate-Reducing Fungus Isolated from Soil in Minnesota, USA.</title>
        <authorList>
            <person name="Aldossari N."/>
        </authorList>
    </citation>
    <scope>NUCLEOTIDE SEQUENCE</scope>
    <source>
        <strain evidence="14">SCG-10</strain>
    </source>
</reference>
<dbReference type="InterPro" id="IPR036852">
    <property type="entry name" value="Peptidase_S8/S53_dom_sf"/>
</dbReference>
<evidence type="ECO:0000256" key="7">
    <source>
        <dbReference type="PIRSR" id="PIRSR615500-1"/>
    </source>
</evidence>
<dbReference type="InterPro" id="IPR015500">
    <property type="entry name" value="Peptidase_S8_subtilisin-rel"/>
</dbReference>
<dbReference type="InterPro" id="IPR000209">
    <property type="entry name" value="Peptidase_S8/S53_dom"/>
</dbReference>
<evidence type="ECO:0000256" key="3">
    <source>
        <dbReference type="ARBA" id="ARBA00022670"/>
    </source>
</evidence>
<feature type="signal peptide" evidence="10">
    <location>
        <begin position="1"/>
        <end position="19"/>
    </location>
</feature>
<feature type="domain" description="PA" evidence="12">
    <location>
        <begin position="399"/>
        <end position="473"/>
    </location>
</feature>
<evidence type="ECO:0000313" key="15">
    <source>
        <dbReference type="Proteomes" id="UP000707451"/>
    </source>
</evidence>
<dbReference type="OrthoDB" id="206201at2759"/>
<evidence type="ECO:0000256" key="6">
    <source>
        <dbReference type="ARBA" id="ARBA00022825"/>
    </source>
</evidence>
<evidence type="ECO:0000256" key="5">
    <source>
        <dbReference type="ARBA" id="ARBA00022801"/>
    </source>
</evidence>
<feature type="domain" description="Peptidase S8/S53" evidence="11">
    <location>
        <begin position="147"/>
        <end position="581"/>
    </location>
</feature>
<dbReference type="PROSITE" id="PS00137">
    <property type="entry name" value="SUBTILASE_HIS"/>
    <property type="match status" value="1"/>
</dbReference>
<keyword evidence="3 8" id="KW-0645">Protease</keyword>
<dbReference type="Gene3D" id="3.40.50.200">
    <property type="entry name" value="Peptidase S8/S53 domain"/>
    <property type="match status" value="1"/>
</dbReference>
<evidence type="ECO:0000256" key="10">
    <source>
        <dbReference type="SAM" id="SignalP"/>
    </source>
</evidence>
<dbReference type="InterPro" id="IPR022398">
    <property type="entry name" value="Peptidase_S8_His-AS"/>
</dbReference>
<keyword evidence="6 8" id="KW-0720">Serine protease</keyword>
<dbReference type="Gene3D" id="3.50.30.30">
    <property type="match status" value="1"/>
</dbReference>
<dbReference type="Pfam" id="PF00082">
    <property type="entry name" value="Peptidase_S8"/>
    <property type="match status" value="1"/>
</dbReference>
<dbReference type="Gene3D" id="2.60.40.1710">
    <property type="entry name" value="Subtilisin-like superfamily"/>
    <property type="match status" value="1"/>
</dbReference>
<feature type="active site" description="Charge relay system" evidence="7 8">
    <location>
        <position position="546"/>
    </location>
</feature>
<dbReference type="PROSITE" id="PS51892">
    <property type="entry name" value="SUBTILASE"/>
    <property type="match status" value="1"/>
</dbReference>
<keyword evidence="2" id="KW-0964">Secreted</keyword>
<dbReference type="PANTHER" id="PTHR43806:SF66">
    <property type="entry name" value="SERIN ENDOPEPTIDASE"/>
    <property type="match status" value="1"/>
</dbReference>
<evidence type="ECO:0000256" key="8">
    <source>
        <dbReference type="PROSITE-ProRule" id="PRU01240"/>
    </source>
</evidence>
<dbReference type="AlphaFoldDB" id="A0A9P8BMD6"/>
<name>A0A9P8BMD6_9FUNG</name>
<dbReference type="InterPro" id="IPR023827">
    <property type="entry name" value="Peptidase_S8_Asp-AS"/>
</dbReference>
<dbReference type="SUPFAM" id="SSF52743">
    <property type="entry name" value="Subtilisin-like"/>
    <property type="match status" value="1"/>
</dbReference>
<dbReference type="InterPro" id="IPR023828">
    <property type="entry name" value="Peptidase_S8_Ser-AS"/>
</dbReference>
<dbReference type="InterPro" id="IPR010435">
    <property type="entry name" value="C5a/SBT2-like_Fn3"/>
</dbReference>
<feature type="chain" id="PRO_5040298222" description="Subtilisin-like protease" evidence="10">
    <location>
        <begin position="20"/>
        <end position="944"/>
    </location>
</feature>
<dbReference type="PROSITE" id="PS00136">
    <property type="entry name" value="SUBTILASE_ASP"/>
    <property type="match status" value="1"/>
</dbReference>
<feature type="domain" description="C5a peptidase/Subtilisin-like protease SBT2-like Fn3-like" evidence="13">
    <location>
        <begin position="621"/>
        <end position="735"/>
    </location>
</feature>
<evidence type="ECO:0000256" key="9">
    <source>
        <dbReference type="RuleBase" id="RU003355"/>
    </source>
</evidence>
<evidence type="ECO:0000259" key="11">
    <source>
        <dbReference type="Pfam" id="PF00082"/>
    </source>
</evidence>
<sequence length="944" mass="99051">MKATLIVSALLAATMVVSAGRLHTPTPSNSQQLVRRSFIVEYDHHHSHSHFATALKRRQIEVDVHKEYEIFNGAAITLRSDEHSGEHLATLAGVKNVWPVTTYSLPHIREPPNPIETLAEGVIQAAAVSNHNSTGVNVLHDSFNLTGAGIKVGVLDSGVDYNHPVFAIPPATTGCFAVDSLTCRFIKGWDFVGDAYTSERKPVPGPDPMDRHGHGTHVAGIIGGNALSPTIVPRPITPWVGVAPGVTFGIYKVIGKAGVTTTEVLLSAMEMAYKDGMNLMHTAQRADALKIINMSLGGGSAYRDGPEAKLAETLTANGMVVISAAGNEGSDGVWMVSDLGLGDSTTSVASFDGAFANYSYFTYAGVNYPYQSSLIFGPGIAINTGITPILSTLDGSLSSGCNPAFYSGLDLRGKYALVKYSPGECDSNIRQASFQTAGAIGFLVQALQGEFVGFVATSTFPIAGVDYASGLALIAAWKANPAGAFVWSGATTAEFPNPDGGGPSSFSSYGLDGELRSKPDVGAPGGKILSAYPIAEGGYSVLSGTSMATPYIVGANALYMESKRAKPLGAVIRKAFKNTATFSRGPGSVIVDSALKQGAGLINVLNAIRTTSSITPDHIDLLDTVNFKRTTDITITNSGATAEIYTLSHVAADTLNFYYVAGNPFPQGKPLVSKDQATVSFGSNQIQIEAGQSTTVTLTFTEPSSGDASQFPLYSGFVVATPATAGAIAVHVPYTGMKGDVRQVPMMDTVSGYPMLTMVSASGRSLVSIPRSAVFDLTRPNATVVPVVLTRLGSHTPDLTIRVYTDKNQFAGFMSSPSKGPAFGTSGRQMNLDQETNEKEFSGFDWEGEIYLVENSTTTAHQIVPSGSYNIVVAAQKKFTKGKYPDDFEVYKLGSLSVKTNGPPLPELTDNGTVGSSAAVSSLGSLGVIAVTSVLMSLAMAIGL</sequence>
<dbReference type="InterPro" id="IPR003137">
    <property type="entry name" value="PA_domain"/>
</dbReference>
<evidence type="ECO:0000256" key="4">
    <source>
        <dbReference type="ARBA" id="ARBA00022729"/>
    </source>
</evidence>
<comment type="similarity">
    <text evidence="1 8 9">Belongs to the peptidase S8 family.</text>
</comment>
<evidence type="ECO:0000313" key="14">
    <source>
        <dbReference type="EMBL" id="KAG9060953.1"/>
    </source>
</evidence>
<dbReference type="GO" id="GO:0004252">
    <property type="term" value="F:serine-type endopeptidase activity"/>
    <property type="evidence" value="ECO:0007669"/>
    <property type="project" value="UniProtKB-UniRule"/>
</dbReference>
<evidence type="ECO:0000259" key="13">
    <source>
        <dbReference type="Pfam" id="PF06280"/>
    </source>
</evidence>
<dbReference type="GO" id="GO:0016020">
    <property type="term" value="C:membrane"/>
    <property type="evidence" value="ECO:0007669"/>
    <property type="project" value="InterPro"/>
</dbReference>
<evidence type="ECO:0008006" key="16">
    <source>
        <dbReference type="Google" id="ProtNLM"/>
    </source>
</evidence>
<evidence type="ECO:0000256" key="2">
    <source>
        <dbReference type="ARBA" id="ARBA00022512"/>
    </source>
</evidence>
<comment type="caution">
    <text evidence="14">The sequence shown here is derived from an EMBL/GenBank/DDBJ whole genome shotgun (WGS) entry which is preliminary data.</text>
</comment>
<organism evidence="14 15">
    <name type="scientific">Linnemannia hyalina</name>
    <dbReference type="NCBI Taxonomy" id="64524"/>
    <lineage>
        <taxon>Eukaryota</taxon>
        <taxon>Fungi</taxon>
        <taxon>Fungi incertae sedis</taxon>
        <taxon>Mucoromycota</taxon>
        <taxon>Mortierellomycotina</taxon>
        <taxon>Mortierellomycetes</taxon>
        <taxon>Mortierellales</taxon>
        <taxon>Mortierellaceae</taxon>
        <taxon>Linnemannia</taxon>
    </lineage>
</organism>
<dbReference type="Pfam" id="PF06280">
    <property type="entry name" value="fn3_5"/>
    <property type="match status" value="1"/>
</dbReference>
<keyword evidence="5 8" id="KW-0378">Hydrolase</keyword>